<gene>
    <name evidence="2" type="ORF">GO014_12830</name>
</gene>
<keyword evidence="3" id="KW-1185">Reference proteome</keyword>
<dbReference type="Proteomes" id="UP000438106">
    <property type="component" value="Unassembled WGS sequence"/>
</dbReference>
<keyword evidence="1" id="KW-1133">Transmembrane helix</keyword>
<name>A0A7X3K3U4_9HYPH</name>
<keyword evidence="1" id="KW-0472">Membrane</keyword>
<dbReference type="RefSeq" id="WP_116590035.1">
    <property type="nucleotide sequence ID" value="NZ_JAVKFR010000024.1"/>
</dbReference>
<comment type="caution">
    <text evidence="2">The sequence shown here is derived from an EMBL/GenBank/DDBJ whole genome shotgun (WGS) entry which is preliminary data.</text>
</comment>
<organism evidence="2 3">
    <name type="scientific">Devosia marina</name>
    <dbReference type="NCBI Taxonomy" id="2683198"/>
    <lineage>
        <taxon>Bacteria</taxon>
        <taxon>Pseudomonadati</taxon>
        <taxon>Pseudomonadota</taxon>
        <taxon>Alphaproteobacteria</taxon>
        <taxon>Hyphomicrobiales</taxon>
        <taxon>Devosiaceae</taxon>
        <taxon>Devosia</taxon>
    </lineage>
</organism>
<protein>
    <recommendedName>
        <fullName evidence="4">Fimbrial protein</fullName>
    </recommendedName>
</protein>
<proteinExistence type="predicted"/>
<evidence type="ECO:0000256" key="1">
    <source>
        <dbReference type="SAM" id="Phobius"/>
    </source>
</evidence>
<feature type="transmembrane region" description="Helical" evidence="1">
    <location>
        <begin position="31"/>
        <end position="51"/>
    </location>
</feature>
<dbReference type="AlphaFoldDB" id="A0A7X3K3U4"/>
<evidence type="ECO:0000313" key="2">
    <source>
        <dbReference type="EMBL" id="MVS99907.1"/>
    </source>
</evidence>
<dbReference type="EMBL" id="WQRF01000003">
    <property type="protein sequence ID" value="MVS99907.1"/>
    <property type="molecule type" value="Genomic_DNA"/>
</dbReference>
<reference evidence="2 3" key="1">
    <citation type="submission" date="2019-12" db="EMBL/GenBank/DDBJ databases">
        <title>Devosia maris sp. nov., isolated from the deep seawater.</title>
        <authorList>
            <person name="Liu Y."/>
        </authorList>
    </citation>
    <scope>NUCLEOTIDE SEQUENCE [LARGE SCALE GENOMIC DNA]</scope>
    <source>
        <strain evidence="2 3">L53-10-65</strain>
    </source>
</reference>
<keyword evidence="1" id="KW-0812">Transmembrane</keyword>
<dbReference type="InterPro" id="IPR045519">
    <property type="entry name" value="DUF6476"/>
</dbReference>
<accession>A0A7X3K3U4</accession>
<dbReference type="Pfam" id="PF20082">
    <property type="entry name" value="DUF6476"/>
    <property type="match status" value="1"/>
</dbReference>
<sequence length="115" mass="11900">MSNPEPNTPDAADTELSPEARAMLGKARRSFAVSMGILLLGFMAIGFALVYRVMRDSPPPAVAESVSIPAGAEVISALSTDGTIQVTFAAGGATMLNVFDAETGELQRSVQIGAE</sequence>
<evidence type="ECO:0000313" key="3">
    <source>
        <dbReference type="Proteomes" id="UP000438106"/>
    </source>
</evidence>
<evidence type="ECO:0008006" key="4">
    <source>
        <dbReference type="Google" id="ProtNLM"/>
    </source>
</evidence>